<dbReference type="AlphaFoldDB" id="A0AAE4BSL4"/>
<comment type="caution">
    <text evidence="2">The sequence shown here is derived from an EMBL/GenBank/DDBJ whole genome shotgun (WGS) entry which is preliminary data.</text>
</comment>
<organism evidence="2 3">
    <name type="scientific">Aureibacter tunicatorum</name>
    <dbReference type="NCBI Taxonomy" id="866807"/>
    <lineage>
        <taxon>Bacteria</taxon>
        <taxon>Pseudomonadati</taxon>
        <taxon>Bacteroidota</taxon>
        <taxon>Cytophagia</taxon>
        <taxon>Cytophagales</taxon>
        <taxon>Persicobacteraceae</taxon>
        <taxon>Aureibacter</taxon>
    </lineage>
</organism>
<accession>A0AAE4BSL4</accession>
<feature type="transmembrane region" description="Helical" evidence="1">
    <location>
        <begin position="6"/>
        <end position="22"/>
    </location>
</feature>
<gene>
    <name evidence="2" type="ORF">HNQ88_002012</name>
</gene>
<keyword evidence="3" id="KW-1185">Reference proteome</keyword>
<sequence>MDDLQLIFYVIVGAIALISRILKHKGPKEEKEKVEELKDEKPEDMEKLLEDLLGMPMDEKKEEPQLVAEVSNEFQTDTDNFFIKDREVLEKNVELSDSEYENSSGLRQLNDRKAVIERSKTSNSYARAFKSKSKLKEAFVMQEVLKRKF</sequence>
<evidence type="ECO:0000313" key="2">
    <source>
        <dbReference type="EMBL" id="MDR6238975.1"/>
    </source>
</evidence>
<name>A0AAE4BSL4_9BACT</name>
<proteinExistence type="predicted"/>
<dbReference type="RefSeq" id="WP_309938482.1">
    <property type="nucleotide sequence ID" value="NZ_AP025305.1"/>
</dbReference>
<evidence type="ECO:0000256" key="1">
    <source>
        <dbReference type="SAM" id="Phobius"/>
    </source>
</evidence>
<keyword evidence="1" id="KW-0472">Membrane</keyword>
<protein>
    <submittedName>
        <fullName evidence="2">Uncharacterized protein</fullName>
    </submittedName>
</protein>
<reference evidence="2" key="1">
    <citation type="submission" date="2023-07" db="EMBL/GenBank/DDBJ databases">
        <title>Genomic Encyclopedia of Type Strains, Phase IV (KMG-IV): sequencing the most valuable type-strain genomes for metagenomic binning, comparative biology and taxonomic classification.</title>
        <authorList>
            <person name="Goeker M."/>
        </authorList>
    </citation>
    <scope>NUCLEOTIDE SEQUENCE</scope>
    <source>
        <strain evidence="2">DSM 26174</strain>
    </source>
</reference>
<keyword evidence="1" id="KW-1133">Transmembrane helix</keyword>
<evidence type="ECO:0000313" key="3">
    <source>
        <dbReference type="Proteomes" id="UP001185092"/>
    </source>
</evidence>
<keyword evidence="1" id="KW-0812">Transmembrane</keyword>
<dbReference type="Proteomes" id="UP001185092">
    <property type="component" value="Unassembled WGS sequence"/>
</dbReference>
<dbReference type="EMBL" id="JAVDQD010000002">
    <property type="protein sequence ID" value="MDR6238975.1"/>
    <property type="molecule type" value="Genomic_DNA"/>
</dbReference>